<keyword evidence="9" id="KW-0804">Transcription</keyword>
<feature type="compositionally biased region" description="Basic residues" evidence="12">
    <location>
        <begin position="194"/>
        <end position="204"/>
    </location>
</feature>
<dbReference type="Pfam" id="PF00096">
    <property type="entry name" value="zf-C2H2"/>
    <property type="match status" value="5"/>
</dbReference>
<feature type="compositionally biased region" description="Basic and acidic residues" evidence="12">
    <location>
        <begin position="268"/>
        <end position="297"/>
    </location>
</feature>
<evidence type="ECO:0000256" key="12">
    <source>
        <dbReference type="SAM" id="MobiDB-lite"/>
    </source>
</evidence>
<dbReference type="SMART" id="SM00355">
    <property type="entry name" value="ZnF_C2H2"/>
    <property type="match status" value="9"/>
</dbReference>
<dbReference type="PROSITE" id="PS50157">
    <property type="entry name" value="ZINC_FINGER_C2H2_2"/>
    <property type="match status" value="9"/>
</dbReference>
<dbReference type="FunFam" id="3.30.160.60:FF:000688">
    <property type="entry name" value="zinc finger protein 197 isoform X1"/>
    <property type="match status" value="2"/>
</dbReference>
<evidence type="ECO:0000256" key="11">
    <source>
        <dbReference type="PROSITE-ProRule" id="PRU00042"/>
    </source>
</evidence>
<comment type="subcellular location">
    <subcellularLocation>
        <location evidence="1">Nucleus</location>
    </subcellularLocation>
</comment>
<evidence type="ECO:0000313" key="15">
    <source>
        <dbReference type="Proteomes" id="UP000694395"/>
    </source>
</evidence>
<evidence type="ECO:0000313" key="14">
    <source>
        <dbReference type="Ensembl" id="ENSOMYP00000116181.1"/>
    </source>
</evidence>
<dbReference type="OrthoDB" id="6105938at2759"/>
<dbReference type="PROSITE" id="PS00028">
    <property type="entry name" value="ZINC_FINGER_C2H2_1"/>
    <property type="match status" value="8"/>
</dbReference>
<sequence>MSKLELFNAYLSERLTAAAREITSAVERTITDYQDEISRYKEDNERLRLMLDFKPHLHLEPQQLTFTVSKEEVPPEQQHCEQECPRMGQQVPEPTQIKDEQEEELLQESDTKDFITVCVVSDCEGVNTRHASHTVGSRDGGSPFNNTTGGIQTEPGDEDYIDYIVSEPSSPAAQSENSGRDTDGESMELPPGSKPRKSQRKQAKKGTSVVEDASPYCCKLCGRTFVRMGFLVNHVQRTHTKHAEQYRCGVCEGVLDSKENLTVHVQTHTKERTTPHSQTHTKERTTPHSQTHTESKAWHNAHPQTLTEPKPWPGAHPQIFTDPKPWHSAHPQTLTEPKPRPSAYPQTLTEPKPRPSAHPQTLTEPKPRPTAHRQTLTEPKPRPTAHPQTLTEPKPRPTAHRQTFTKGMPTPQLQPAAKPTCHVCGKCFPYNHNLKLHMRTHTGERPFKCRECGKCFRSKGYMKVHLRIHTGEKLFQCKECDKGFPTKQYLTKHTLFHTGEKSYQCKDCGKGFDQREHLEQHQSTHTEEKPYGCIECGKCFKDTYHLARHKLVHTGERPFTCTVCGRGFSTQGNLKVHQRIHTGEKPYRCKLCGRCFTGFASLKYHLNTIHHYDGGL</sequence>
<dbReference type="GO" id="GO:0005634">
    <property type="term" value="C:nucleus"/>
    <property type="evidence" value="ECO:0007669"/>
    <property type="project" value="UniProtKB-SubCell"/>
</dbReference>
<dbReference type="GO" id="GO:0003677">
    <property type="term" value="F:DNA binding"/>
    <property type="evidence" value="ECO:0007669"/>
    <property type="project" value="UniProtKB-KW"/>
</dbReference>
<feature type="domain" description="C2H2-type" evidence="13">
    <location>
        <begin position="559"/>
        <end position="586"/>
    </location>
</feature>
<dbReference type="GeneID" id="110487826"/>
<dbReference type="Gene3D" id="3.30.160.60">
    <property type="entry name" value="Classic Zinc Finger"/>
    <property type="match status" value="8"/>
</dbReference>
<evidence type="ECO:0000256" key="8">
    <source>
        <dbReference type="ARBA" id="ARBA00023125"/>
    </source>
</evidence>
<dbReference type="SUPFAM" id="SSF57667">
    <property type="entry name" value="beta-beta-alpha zinc fingers"/>
    <property type="match status" value="5"/>
</dbReference>
<evidence type="ECO:0000256" key="5">
    <source>
        <dbReference type="ARBA" id="ARBA00022771"/>
    </source>
</evidence>
<evidence type="ECO:0000259" key="13">
    <source>
        <dbReference type="PROSITE" id="PS50157"/>
    </source>
</evidence>
<dbReference type="FunFam" id="3.30.160.60:FF:001480">
    <property type="entry name" value="Si:cabz01071911.3"/>
    <property type="match status" value="1"/>
</dbReference>
<dbReference type="GO" id="GO:0008270">
    <property type="term" value="F:zinc ion binding"/>
    <property type="evidence" value="ECO:0007669"/>
    <property type="project" value="UniProtKB-KW"/>
</dbReference>
<dbReference type="GO" id="GO:0000981">
    <property type="term" value="F:DNA-binding transcription factor activity, RNA polymerase II-specific"/>
    <property type="evidence" value="ECO:0007669"/>
    <property type="project" value="TreeGrafter"/>
</dbReference>
<gene>
    <name evidence="14" type="primary">LOC110487826</name>
</gene>
<keyword evidence="5 11" id="KW-0863">Zinc-finger</keyword>
<accession>A0A8K9UY08</accession>
<dbReference type="FunFam" id="3.30.160.60:FF:000446">
    <property type="entry name" value="Zinc finger protein"/>
    <property type="match status" value="1"/>
</dbReference>
<proteinExistence type="inferred from homology"/>
<keyword evidence="8" id="KW-0238">DNA-binding</keyword>
<feature type="domain" description="C2H2-type" evidence="13">
    <location>
        <begin position="475"/>
        <end position="502"/>
    </location>
</feature>
<feature type="domain" description="C2H2-type" evidence="13">
    <location>
        <begin position="447"/>
        <end position="474"/>
    </location>
</feature>
<dbReference type="AlphaFoldDB" id="A0A8K9UY08"/>
<feature type="domain" description="C2H2-type" evidence="13">
    <location>
        <begin position="531"/>
        <end position="558"/>
    </location>
</feature>
<reference evidence="14" key="3">
    <citation type="submission" date="2025-09" db="UniProtKB">
        <authorList>
            <consortium name="Ensembl"/>
        </authorList>
    </citation>
    <scope>IDENTIFICATION</scope>
</reference>
<dbReference type="GeneTree" id="ENSGT01150000286918"/>
<dbReference type="InterPro" id="IPR013087">
    <property type="entry name" value="Znf_C2H2_type"/>
</dbReference>
<organism evidence="14 15">
    <name type="scientific">Oncorhynchus mykiss</name>
    <name type="common">Rainbow trout</name>
    <name type="synonym">Salmo gairdneri</name>
    <dbReference type="NCBI Taxonomy" id="8022"/>
    <lineage>
        <taxon>Eukaryota</taxon>
        <taxon>Metazoa</taxon>
        <taxon>Chordata</taxon>
        <taxon>Craniata</taxon>
        <taxon>Vertebrata</taxon>
        <taxon>Euteleostomi</taxon>
        <taxon>Actinopterygii</taxon>
        <taxon>Neopterygii</taxon>
        <taxon>Teleostei</taxon>
        <taxon>Protacanthopterygii</taxon>
        <taxon>Salmoniformes</taxon>
        <taxon>Salmonidae</taxon>
        <taxon>Salmoninae</taxon>
        <taxon>Oncorhynchus</taxon>
    </lineage>
</organism>
<feature type="region of interest" description="Disordered" evidence="12">
    <location>
        <begin position="169"/>
        <end position="207"/>
    </location>
</feature>
<dbReference type="Ensembl" id="ENSOMYT00000123558.1">
    <property type="protein sequence ID" value="ENSOMYP00000116181.1"/>
    <property type="gene ID" value="ENSOMYG00000061117.1"/>
</dbReference>
<dbReference type="RefSeq" id="XP_021415417.2">
    <property type="nucleotide sequence ID" value="XM_021559742.2"/>
</dbReference>
<dbReference type="KEGG" id="omy:110487826"/>
<dbReference type="Pfam" id="PF16622">
    <property type="entry name" value="zf-C2H2_11"/>
    <property type="match status" value="1"/>
</dbReference>
<keyword evidence="15" id="KW-1185">Reference proteome</keyword>
<evidence type="ECO:0000256" key="1">
    <source>
        <dbReference type="ARBA" id="ARBA00004123"/>
    </source>
</evidence>
<keyword evidence="10" id="KW-0539">Nucleus</keyword>
<evidence type="ECO:0000256" key="4">
    <source>
        <dbReference type="ARBA" id="ARBA00022737"/>
    </source>
</evidence>
<feature type="domain" description="C2H2-type" evidence="13">
    <location>
        <begin position="216"/>
        <end position="244"/>
    </location>
</feature>
<name>A0A8K9UY08_ONCMY</name>
<feature type="domain" description="C2H2-type" evidence="13">
    <location>
        <begin position="587"/>
        <end position="610"/>
    </location>
</feature>
<feature type="domain" description="C2H2-type" evidence="13">
    <location>
        <begin position="246"/>
        <end position="273"/>
    </location>
</feature>
<reference evidence="14" key="2">
    <citation type="submission" date="2025-08" db="UniProtKB">
        <authorList>
            <consortium name="Ensembl"/>
        </authorList>
    </citation>
    <scope>IDENTIFICATION</scope>
</reference>
<keyword evidence="4" id="KW-0677">Repeat</keyword>
<evidence type="ECO:0000256" key="6">
    <source>
        <dbReference type="ARBA" id="ARBA00022833"/>
    </source>
</evidence>
<feature type="region of interest" description="Disordered" evidence="12">
    <location>
        <begin position="130"/>
        <end position="157"/>
    </location>
</feature>
<evidence type="ECO:0000256" key="9">
    <source>
        <dbReference type="ARBA" id="ARBA00023163"/>
    </source>
</evidence>
<dbReference type="FunFam" id="3.30.160.60:FF:000176">
    <property type="entry name" value="zinc finger protein 70"/>
    <property type="match status" value="1"/>
</dbReference>
<protein>
    <recommendedName>
        <fullName evidence="13">C2H2-type domain-containing protein</fullName>
    </recommendedName>
</protein>
<feature type="region of interest" description="Disordered" evidence="12">
    <location>
        <begin position="268"/>
        <end position="415"/>
    </location>
</feature>
<keyword evidence="7" id="KW-0805">Transcription regulation</keyword>
<evidence type="ECO:0000256" key="3">
    <source>
        <dbReference type="ARBA" id="ARBA00022723"/>
    </source>
</evidence>
<dbReference type="PANTHER" id="PTHR24394:SF48">
    <property type="entry name" value="ZINC FINGER PROTEIN 771"/>
    <property type="match status" value="1"/>
</dbReference>
<evidence type="ECO:0000256" key="10">
    <source>
        <dbReference type="ARBA" id="ARBA00023242"/>
    </source>
</evidence>
<dbReference type="PANTHER" id="PTHR24394">
    <property type="entry name" value="ZINC FINGER PROTEIN"/>
    <property type="match status" value="1"/>
</dbReference>
<evidence type="ECO:0000256" key="2">
    <source>
        <dbReference type="ARBA" id="ARBA00006991"/>
    </source>
</evidence>
<reference evidence="14" key="1">
    <citation type="submission" date="2020-07" db="EMBL/GenBank/DDBJ databases">
        <title>A long reads based de novo assembly of the rainbow trout Arlee double haploid line genome.</title>
        <authorList>
            <person name="Gao G."/>
            <person name="Palti Y."/>
        </authorList>
    </citation>
    <scope>NUCLEOTIDE SEQUENCE [LARGE SCALE GENOMIC DNA]</scope>
</reference>
<keyword evidence="6" id="KW-0862">Zinc</keyword>
<feature type="domain" description="C2H2-type" evidence="13">
    <location>
        <begin position="419"/>
        <end position="446"/>
    </location>
</feature>
<dbReference type="Proteomes" id="UP000694395">
    <property type="component" value="Chromosome 32"/>
</dbReference>
<feature type="domain" description="C2H2-type" evidence="13">
    <location>
        <begin position="503"/>
        <end position="530"/>
    </location>
</feature>
<dbReference type="FunFam" id="3.30.160.60:FF:002343">
    <property type="entry name" value="Zinc finger protein 33A"/>
    <property type="match status" value="1"/>
</dbReference>
<keyword evidence="3" id="KW-0479">Metal-binding</keyword>
<dbReference type="InterPro" id="IPR036236">
    <property type="entry name" value="Znf_C2H2_sf"/>
</dbReference>
<comment type="similarity">
    <text evidence="2">Belongs to the krueppel C2H2-type zinc-finger protein family.</text>
</comment>
<dbReference type="FunFam" id="3.30.160.60:FF:001450">
    <property type="entry name" value="zinc finger protein 774"/>
    <property type="match status" value="1"/>
</dbReference>
<dbReference type="InterPro" id="IPR041697">
    <property type="entry name" value="Znf-C2H2_11"/>
</dbReference>
<evidence type="ECO:0000256" key="7">
    <source>
        <dbReference type="ARBA" id="ARBA00023015"/>
    </source>
</evidence>